<dbReference type="Proteomes" id="UP001163285">
    <property type="component" value="Chromosome"/>
</dbReference>
<feature type="transmembrane region" description="Helical" evidence="1">
    <location>
        <begin position="293"/>
        <end position="318"/>
    </location>
</feature>
<keyword evidence="1" id="KW-1133">Transmembrane helix</keyword>
<name>A0AAF0JY92_AERCA</name>
<accession>A0AAF0JY92</accession>
<feature type="transmembrane region" description="Helical" evidence="1">
    <location>
        <begin position="249"/>
        <end position="273"/>
    </location>
</feature>
<evidence type="ECO:0000313" key="2">
    <source>
        <dbReference type="EMBL" id="WGC85823.1"/>
    </source>
</evidence>
<feature type="transmembrane region" description="Helical" evidence="1">
    <location>
        <begin position="169"/>
        <end position="187"/>
    </location>
</feature>
<reference evidence="2" key="1">
    <citation type="submission" date="2023-04" db="EMBL/GenBank/DDBJ databases">
        <title>Whole Genome Sequence of Multi-drug resistant Aeromonas caviae as a gut pathogen in newborn.</title>
        <authorList>
            <person name="Jadhav S.V."/>
            <person name="Saroj S.D."/>
            <person name="Saha U.B."/>
            <person name="Sen S."/>
            <person name="Kher A."/>
        </authorList>
    </citation>
    <scope>NUCLEOTIDE SEQUENCE</scope>
    <source>
        <strain evidence="2">SVJ23</strain>
    </source>
</reference>
<feature type="transmembrane region" description="Helical" evidence="1">
    <location>
        <begin position="65"/>
        <end position="87"/>
    </location>
</feature>
<protein>
    <submittedName>
        <fullName evidence="2">EpsG family protein</fullName>
    </submittedName>
</protein>
<feature type="transmembrane region" description="Helical" evidence="1">
    <location>
        <begin position="377"/>
        <end position="397"/>
    </location>
</feature>
<evidence type="ECO:0000313" key="3">
    <source>
        <dbReference type="Proteomes" id="UP001163285"/>
    </source>
</evidence>
<feature type="transmembrane region" description="Helical" evidence="1">
    <location>
        <begin position="138"/>
        <end position="157"/>
    </location>
</feature>
<evidence type="ECO:0000256" key="1">
    <source>
        <dbReference type="SAM" id="Phobius"/>
    </source>
</evidence>
<keyword evidence="1" id="KW-0472">Membrane</keyword>
<gene>
    <name evidence="2" type="ORF">OJY61_24000</name>
</gene>
<feature type="transmembrane region" description="Helical" evidence="1">
    <location>
        <begin position="20"/>
        <end position="53"/>
    </location>
</feature>
<keyword evidence="1" id="KW-0812">Transmembrane</keyword>
<feature type="transmembrane region" description="Helical" evidence="1">
    <location>
        <begin position="213"/>
        <end position="237"/>
    </location>
</feature>
<dbReference type="AlphaFoldDB" id="A0AAF0JY92"/>
<sequence length="435" mass="50138">MTSANVIICKKNIFSYEKIFFSALFFAVLFFAFSPPVSFLVSIFILIFICPVLNDKYKQLLSMVLVYILAAFCLSIANASEAIIHYAESDFTTYYNNYLFFLENGFAVSGFEFGGGAEVGIPLLNYLFSLIIGEPLPYMIKFLYSMGQFFLILLLCLKIQKRHIISTRELCFLVALILIFVKVAALQNHLRQGFSSLFILLFIFSDKKYKVRYAYFLLATAFHLSAIVILPLVSCILSFERAKMQRFIMWGALIFGGGVYAAFSFIEAYSSFFTGPFWGKLIWSVLKFQDKTYVVNSILTNAQVSFFLLLNVALLLFIKGDNATVIRRSITLSLVIIFSFCYLPGVSRIVSPIYLVLIGYYYFLTFRLVFSIFTMRIVTLLICCLMQVNWFLSPLYYRDIEPFDTTPFYYVEKLFYTQGFKARTYLPSREELIGY</sequence>
<organism evidence="2 3">
    <name type="scientific">Aeromonas caviae</name>
    <name type="common">Aeromonas punctata</name>
    <dbReference type="NCBI Taxonomy" id="648"/>
    <lineage>
        <taxon>Bacteria</taxon>
        <taxon>Pseudomonadati</taxon>
        <taxon>Pseudomonadota</taxon>
        <taxon>Gammaproteobacteria</taxon>
        <taxon>Aeromonadales</taxon>
        <taxon>Aeromonadaceae</taxon>
        <taxon>Aeromonas</taxon>
    </lineage>
</organism>
<proteinExistence type="predicted"/>
<feature type="transmembrane region" description="Helical" evidence="1">
    <location>
        <begin position="330"/>
        <end position="347"/>
    </location>
</feature>
<dbReference type="EMBL" id="CP110176">
    <property type="protein sequence ID" value="WGC85823.1"/>
    <property type="molecule type" value="Genomic_DNA"/>
</dbReference>
<dbReference type="Pfam" id="PF14897">
    <property type="entry name" value="EpsG"/>
    <property type="match status" value="1"/>
</dbReference>
<dbReference type="InterPro" id="IPR049458">
    <property type="entry name" value="EpsG-like"/>
</dbReference>
<dbReference type="RefSeq" id="WP_125117333.1">
    <property type="nucleotide sequence ID" value="NZ_AP019195.1"/>
</dbReference>